<dbReference type="EMBL" id="AL449105">
    <property type="status" value="NOT_ANNOTATED_CDS"/>
    <property type="molecule type" value="Genomic_DNA"/>
</dbReference>
<dbReference type="OpenTargets" id="ENSG00000119321"/>
<dbReference type="GeneTree" id="ENSGT00530000064286"/>
<proteinExistence type="predicted"/>
<reference evidence="2" key="4">
    <citation type="submission" date="2025-05" db="UniProtKB">
        <authorList>
            <consortium name="Ensembl"/>
        </authorList>
    </citation>
    <scope>IDENTIFICATION</scope>
</reference>
<evidence type="ECO:0000313" key="2">
    <source>
        <dbReference type="Ensembl" id="ENSP00000508774.1"/>
    </source>
</evidence>
<reference evidence="2" key="1">
    <citation type="journal article" date="2001" name="Nature">
        <title>Initial sequencing and analysis of the human genome.</title>
        <authorList>
            <consortium name="International Human Genome Sequencing Consortium"/>
            <person name="Lander E.S."/>
            <person name="Linton L.M."/>
            <person name="Birren B."/>
            <person name="Nusbaum C."/>
            <person name="Zody M.C."/>
            <person name="Baldwin J."/>
            <person name="Devon K."/>
            <person name="Dewar K."/>
            <person name="Doyle M."/>
            <person name="FitzHugh W."/>
            <person name="Funke R."/>
            <person name="Gage D."/>
            <person name="Harris K."/>
            <person name="Heaford A."/>
            <person name="Howland J."/>
            <person name="Kann L."/>
            <person name="Lehoczky J."/>
            <person name="LeVine R."/>
            <person name="McEwan P."/>
            <person name="McKernan K."/>
            <person name="Meldrim J."/>
            <person name="Mesirov J.P."/>
            <person name="Miranda C."/>
            <person name="Morris W."/>
            <person name="Naylor J."/>
            <person name="Raymond C."/>
            <person name="Rosetti M."/>
            <person name="Santos R."/>
            <person name="Sheridan A."/>
            <person name="Sougnez C."/>
            <person name="Stange-Thomann N."/>
            <person name="Stojanovic N."/>
            <person name="Subramanian A."/>
            <person name="Wyman D."/>
            <person name="Rogers J."/>
            <person name="Sulston J."/>
            <person name="Ainscough R."/>
            <person name="Beck S."/>
            <person name="Bentley D."/>
            <person name="Burton J."/>
            <person name="Clee C."/>
            <person name="Carter N."/>
            <person name="Coulson A."/>
            <person name="Deadman R."/>
            <person name="Deloukas P."/>
            <person name="Dunham A."/>
            <person name="Dunham I."/>
            <person name="Durbin R."/>
            <person name="French L."/>
            <person name="Grafham D."/>
            <person name="Gregory S."/>
            <person name="Hubbard T."/>
            <person name="Humphray S."/>
            <person name="Hunt A."/>
            <person name="Jones M."/>
            <person name="Lloyd C."/>
            <person name="McMurray A."/>
            <person name="Matthews L."/>
            <person name="Mercer S."/>
            <person name="Milne S."/>
            <person name="Mullikin J.C."/>
            <person name="Mungall A."/>
            <person name="Plumb R."/>
            <person name="Ross M."/>
            <person name="Shownkeen R."/>
            <person name="Sims S."/>
            <person name="Waterston R.H."/>
            <person name="Wilson R.K."/>
            <person name="Hillier L.W."/>
            <person name="McPherson J.D."/>
            <person name="Marra M.A."/>
            <person name="Mardis E.R."/>
            <person name="Fulton L.A."/>
            <person name="Chinwalla A.T."/>
            <person name="Pepin K.H."/>
            <person name="Gish W.R."/>
            <person name="Chissoe S.L."/>
            <person name="Wendl M.C."/>
            <person name="Delehaunty K.D."/>
            <person name="Miner T.L."/>
            <person name="Delehaunty A."/>
            <person name="Kramer J.B."/>
            <person name="Cook L.L."/>
            <person name="Fulton R.S."/>
            <person name="Johnson D.L."/>
            <person name="Minx P.J."/>
            <person name="Clifton S.W."/>
            <person name="Hawkins T."/>
            <person name="Branscomb E."/>
            <person name="Predki P."/>
            <person name="Richardson P."/>
            <person name="Wenning S."/>
            <person name="Slezak T."/>
            <person name="Doggett N."/>
            <person name="Cheng J.F."/>
            <person name="Olsen A."/>
            <person name="Lucas S."/>
            <person name="Elkin C."/>
            <person name="Uberbacher E."/>
            <person name="Frazier M."/>
            <person name="Gibbs R.A."/>
            <person name="Muzny D.M."/>
            <person name="Scherer S.E."/>
            <person name="Bouck J.B."/>
            <person name="Sodergren E.J."/>
            <person name="Worley K.C."/>
            <person name="Rives C.M."/>
            <person name="Gorrell J.H."/>
            <person name="Metzker M.L."/>
            <person name="Naylor S.L."/>
            <person name="Kucherlapati R.S."/>
            <person name="Nelson D.L."/>
            <person name="Weinstock G.M."/>
            <person name="Sakaki Y."/>
            <person name="Fujiyama A."/>
            <person name="Hattori M."/>
            <person name="Yada T."/>
            <person name="Toyoda A."/>
            <person name="Itoh T."/>
            <person name="Kawagoe C."/>
            <person name="Watanabe H."/>
            <person name="Totoki Y."/>
            <person name="Taylor T."/>
            <person name="Weissenbach J."/>
            <person name="Heilig R."/>
            <person name="Saurin W."/>
            <person name="Artiguenave F."/>
            <person name="Brottier P."/>
            <person name="Bruls T."/>
            <person name="Pelletier E."/>
            <person name="Robert C."/>
            <person name="Wincker P."/>
            <person name="Smith D.R."/>
            <person name="Doucette-Stamm L."/>
            <person name="Rubenfield M."/>
            <person name="Weinstock K."/>
            <person name="Lee H.M."/>
            <person name="Dubois J."/>
            <person name="Rosenthal A."/>
            <person name="Platzer M."/>
            <person name="Nyakatura G."/>
            <person name="Taudien S."/>
            <person name="Rump A."/>
            <person name="Yang H."/>
            <person name="Yu J."/>
            <person name="Wang J."/>
            <person name="Huang G."/>
            <person name="Gu J."/>
            <person name="Hood L."/>
            <person name="Rowen L."/>
            <person name="Madan A."/>
            <person name="Qin S."/>
            <person name="Davis R.W."/>
            <person name="Federspiel N.A."/>
            <person name="Abola A.P."/>
            <person name="Proctor M.J."/>
            <person name="Myers R.M."/>
            <person name="Schmutz J."/>
            <person name="Dickson M."/>
            <person name="Grimwood J."/>
            <person name="Cox D.R."/>
            <person name="Olson M.V."/>
            <person name="Kaul R."/>
            <person name="Raymond C."/>
            <person name="Shimizu N."/>
            <person name="Kawasaki K."/>
            <person name="Minoshima S."/>
            <person name="Evans G.A."/>
            <person name="Athanasiou M."/>
            <person name="Schultz R."/>
            <person name="Roe B.A."/>
            <person name="Chen F."/>
            <person name="Pan H."/>
            <person name="Ramser J."/>
            <person name="Lehrach H."/>
            <person name="Reinhardt R."/>
            <person name="McCombie W.R."/>
            <person name="de la Bastide M."/>
            <person name="Dedhia N."/>
            <person name="Blocker H."/>
            <person name="Hornischer K."/>
            <person name="Nordsiek G."/>
            <person name="Agarwala R."/>
            <person name="Aravind L."/>
            <person name="Bailey J.A."/>
            <person name="Bateman A."/>
            <person name="Batzoglou S."/>
            <person name="Birney E."/>
            <person name="Bork P."/>
            <person name="Brown D.G."/>
            <person name="Burge C.B."/>
            <person name="Cerutti L."/>
            <person name="Chen H.C."/>
            <person name="Church D."/>
            <person name="Clamp M."/>
            <person name="Copley R.R."/>
            <person name="Doerks T."/>
            <person name="Eddy S.R."/>
            <person name="Eichler E.E."/>
            <person name="Furey T.S."/>
            <person name="Galagan J."/>
            <person name="Gilbert J.G."/>
            <person name="Harmon C."/>
            <person name="Hayashizaki Y."/>
            <person name="Haussler D."/>
            <person name="Hermjakob H."/>
            <person name="Hokamp K."/>
            <person name="Jang W."/>
            <person name="Johnson L.S."/>
            <person name="Jones T.A."/>
            <person name="Kasif S."/>
            <person name="Kaspryzk A."/>
            <person name="Kennedy S."/>
            <person name="Kent W.J."/>
            <person name="Kitts P."/>
            <person name="Koonin E.V."/>
            <person name="Korf I."/>
            <person name="Kulp D."/>
            <person name="Lancet D."/>
            <person name="Lowe T.M."/>
            <person name="McLysaght A."/>
            <person name="Mikkelsen T."/>
            <person name="Moran J.V."/>
            <person name="Mulder N."/>
            <person name="Pollara V.J."/>
            <person name="Ponting C.P."/>
            <person name="Schuler G."/>
            <person name="Schultz J."/>
            <person name="Slater G."/>
            <person name="Smit A.F."/>
            <person name="Stupka E."/>
            <person name="Szustakowski J."/>
            <person name="Thierry-Mieg D."/>
            <person name="Thierry-Mieg J."/>
            <person name="Wagner L."/>
            <person name="Wallis J."/>
            <person name="Wheeler R."/>
            <person name="Williams A."/>
            <person name="Wolf Y.I."/>
            <person name="Wolfe K.H."/>
            <person name="Yang S.P."/>
            <person name="Yeh R.F."/>
            <person name="Collins F."/>
            <person name="Guyer M.S."/>
            <person name="Peterson J."/>
            <person name="Felsenfeld A."/>
            <person name="Wetterstrand K.A."/>
            <person name="Patrinos A."/>
            <person name="Morgan M.J."/>
            <person name="de Jong P."/>
            <person name="Catanese J.J."/>
            <person name="Osoegawa K."/>
            <person name="Shizuya H."/>
            <person name="Choi S."/>
            <person name="Chen Y.J."/>
        </authorList>
    </citation>
    <scope>NUCLEOTIDE SEQUENCE [LARGE SCALE GENOMIC DNA]</scope>
</reference>
<gene>
    <name evidence="2" type="primary">FKBP15</name>
</gene>
<dbReference type="EMBL" id="AL449305">
    <property type="status" value="NOT_ANNOTATED_CDS"/>
    <property type="molecule type" value="Genomic_DNA"/>
</dbReference>
<keyword evidence="3" id="KW-1185">Reference proteome</keyword>
<dbReference type="Ensembl" id="ENST00000690399.1">
    <property type="protein sequence ID" value="ENSP00000508774.1"/>
    <property type="gene ID" value="ENSG00000119321.10"/>
</dbReference>
<reference evidence="2 3" key="2">
    <citation type="journal article" date="2004" name="Nature">
        <title>DNA sequence and analysis of human chromosome 9.</title>
        <authorList>
            <person name="Humphray S.J."/>
            <person name="Oliver K."/>
            <person name="Hunt A.R."/>
            <person name="Plumb R.W."/>
            <person name="Loveland J.E."/>
            <person name="Howe K.L."/>
            <person name="Andrews T.D."/>
            <person name="Searle S."/>
            <person name="Hunt S.E."/>
            <person name="Scott C.E."/>
            <person name="Jones M.C."/>
            <person name="Ainscough R."/>
            <person name="Almeida J.P."/>
            <person name="Ambrose K.D."/>
            <person name="Ashwell R.I."/>
            <person name="Babbage A.K."/>
            <person name="Babbage S."/>
            <person name="Bagguley C.L."/>
            <person name="Bailey J."/>
            <person name="Banerjee R."/>
            <person name="Barker D.J."/>
            <person name="Barlow K.F."/>
            <person name="Bates K."/>
            <person name="Beasley H."/>
            <person name="Beasley O."/>
            <person name="Bird C.P."/>
            <person name="Bray-Allen S."/>
            <person name="Brown A.J."/>
            <person name="Brown J.Y."/>
            <person name="Burford D."/>
            <person name="Burrill W."/>
            <person name="Burton J."/>
            <person name="Carder C."/>
            <person name="Carter N.P."/>
            <person name="Chapman J.C."/>
            <person name="Chen Y."/>
            <person name="Clarke G."/>
            <person name="Clark S.Y."/>
            <person name="Clee C.M."/>
            <person name="Clegg S."/>
            <person name="Collier R.E."/>
            <person name="Corby N."/>
            <person name="Crosier M."/>
            <person name="Cummings A.T."/>
            <person name="Davies J."/>
            <person name="Dhami P."/>
            <person name="Dunn M."/>
            <person name="Dutta I."/>
            <person name="Dyer L.W."/>
            <person name="Earthrowl M.E."/>
            <person name="Faulkner L."/>
            <person name="Fleming C.J."/>
            <person name="Frankish A."/>
            <person name="Frankland J.A."/>
            <person name="French L."/>
            <person name="Fricker D.G."/>
            <person name="Garner P."/>
            <person name="Garnett J."/>
            <person name="Ghori J."/>
            <person name="Gilbert J.G."/>
            <person name="Glison C."/>
            <person name="Grafham D.V."/>
            <person name="Gribble S."/>
            <person name="Griffiths C."/>
            <person name="Griffiths-Jones S."/>
            <person name="Grocock R."/>
            <person name="Guy J."/>
            <person name="Hall R.E."/>
            <person name="Hammond S."/>
            <person name="Harley J.L."/>
            <person name="Harrison E.S."/>
            <person name="Hart E.A."/>
            <person name="Heath P.D."/>
            <person name="Henderson C.D."/>
            <person name="Hopkins B.L."/>
            <person name="Howard P.J."/>
            <person name="Howden P.J."/>
            <person name="Huckle E."/>
            <person name="Johnson C."/>
            <person name="Johnson D."/>
            <person name="Joy A.A."/>
            <person name="Kay M."/>
            <person name="Keenan S."/>
            <person name="Kershaw J.K."/>
            <person name="Kimberley A.M."/>
            <person name="King A."/>
            <person name="Knights A."/>
            <person name="Laird G.K."/>
            <person name="Langford C."/>
            <person name="Lawlor S."/>
            <person name="Leongamornlert D.A."/>
            <person name="Leversha M."/>
            <person name="Lloyd C."/>
            <person name="Lloyd D.M."/>
            <person name="Lovell J."/>
            <person name="Martin S."/>
            <person name="Mashreghi-Mohammadi M."/>
            <person name="Matthews L."/>
            <person name="McLaren S."/>
            <person name="McLay K.E."/>
            <person name="McMurray A."/>
            <person name="Milne S."/>
            <person name="Nickerson T."/>
            <person name="Nisbett J."/>
            <person name="Nordsiek G."/>
            <person name="Pearce A.V."/>
            <person name="Peck A.I."/>
            <person name="Porter K.M."/>
            <person name="Pandian R."/>
            <person name="Pelan S."/>
            <person name="Phillimore B."/>
            <person name="Povey S."/>
            <person name="Ramsey Y."/>
            <person name="Rand V."/>
            <person name="Scharfe M."/>
            <person name="Sehra H.K."/>
            <person name="Shownkeen R."/>
            <person name="Sims S.K."/>
            <person name="Skuce C.D."/>
            <person name="Smith M."/>
            <person name="Steward C.A."/>
            <person name="Swarbreck D."/>
            <person name="Sycamore N."/>
            <person name="Tester J."/>
            <person name="Thorpe A."/>
            <person name="Tracey A."/>
            <person name="Tromans A."/>
            <person name="Thomas D.W."/>
            <person name="Wall M."/>
            <person name="Wallis J.M."/>
            <person name="West A.P."/>
            <person name="Whitehead S.L."/>
            <person name="Willey D.L."/>
            <person name="Williams S.A."/>
            <person name="Wilming L."/>
            <person name="Wray P.W."/>
            <person name="Young L."/>
            <person name="Ashurst J.L."/>
            <person name="Coulson A."/>
            <person name="Blocker H."/>
            <person name="Durbin R."/>
            <person name="Sulston J.E."/>
            <person name="Hubbard T."/>
            <person name="Jackson M.J."/>
            <person name="Bentley D.R."/>
            <person name="Beck S."/>
            <person name="Rogers J."/>
            <person name="Dunham I."/>
        </authorList>
    </citation>
    <scope>NUCLEOTIDE SEQUENCE [LARGE SCALE GENOMIC DNA]</scope>
</reference>
<dbReference type="Proteomes" id="UP000005640">
    <property type="component" value="Chromosome 9"/>
</dbReference>
<name>A0A8I5KUP6_HUMAN</name>
<dbReference type="Ensembl" id="ENST00000688113.1">
    <property type="protein sequence ID" value="ENSP00000508769.1"/>
    <property type="gene ID" value="ENSG00000119321.10"/>
</dbReference>
<feature type="region of interest" description="Disordered" evidence="1">
    <location>
        <begin position="1"/>
        <end position="42"/>
    </location>
</feature>
<evidence type="ECO:0000256" key="1">
    <source>
        <dbReference type="SAM" id="MobiDB-lite"/>
    </source>
</evidence>
<evidence type="ECO:0000313" key="3">
    <source>
        <dbReference type="Proteomes" id="UP000005640"/>
    </source>
</evidence>
<protein>
    <submittedName>
        <fullName evidence="2">FKBP prolyl isomerase family member 15</fullName>
    </submittedName>
</protein>
<dbReference type="OrthoDB" id="77911at2759"/>
<sequence>MFGAGDEDDTDFLSPSGGKSGNTKNSTSHHEHSHNTGRNSSPCISIHKWSICKAGQIWCCSSGEPHSQRV</sequence>
<feature type="compositionally biased region" description="Acidic residues" evidence="1">
    <location>
        <begin position="1"/>
        <end position="11"/>
    </location>
</feature>
<dbReference type="HGNC" id="HGNC:23397">
    <property type="gene designation" value="FKBP15"/>
</dbReference>
<organism evidence="2 3">
    <name type="scientific">Homo sapiens</name>
    <name type="common">Human</name>
    <dbReference type="NCBI Taxonomy" id="9606"/>
    <lineage>
        <taxon>Eukaryota</taxon>
        <taxon>Metazoa</taxon>
        <taxon>Chordata</taxon>
        <taxon>Craniata</taxon>
        <taxon>Vertebrata</taxon>
        <taxon>Euteleostomi</taxon>
        <taxon>Mammalia</taxon>
        <taxon>Eutheria</taxon>
        <taxon>Euarchontoglires</taxon>
        <taxon>Primates</taxon>
        <taxon>Haplorrhini</taxon>
        <taxon>Catarrhini</taxon>
        <taxon>Hominidae</taxon>
        <taxon>Homo</taxon>
    </lineage>
</organism>
<accession>A0A8I5KUP6</accession>
<reference evidence="2" key="3">
    <citation type="journal article" date="2004" name="Nature">
        <title>Finishing the euchromatic sequence of the human genome.</title>
        <authorList>
            <consortium name="International Human Genome Sequencing Consortium"/>
        </authorList>
    </citation>
    <scope>NUCLEOTIDE SEQUENCE [LARGE SCALE GENOMIC DNA]</scope>
</reference>
<dbReference type="AlphaFoldDB" id="A0A8I5KUP6"/>